<dbReference type="InterPro" id="IPR011008">
    <property type="entry name" value="Dimeric_a/b-barrel"/>
</dbReference>
<dbReference type="NCBIfam" id="TIGR02118">
    <property type="entry name" value="EthD family reductase"/>
    <property type="match status" value="1"/>
</dbReference>
<protein>
    <recommendedName>
        <fullName evidence="1">EthD domain-containing protein</fullName>
    </recommendedName>
</protein>
<dbReference type="Gene3D" id="3.30.70.100">
    <property type="match status" value="1"/>
</dbReference>
<dbReference type="SUPFAM" id="SSF54909">
    <property type="entry name" value="Dimeric alpha+beta barrel"/>
    <property type="match status" value="1"/>
</dbReference>
<dbReference type="AlphaFoldDB" id="A0A8J3R2V1"/>
<proteinExistence type="predicted"/>
<name>A0A8J3R2V1_9ACTN</name>
<dbReference type="Pfam" id="PF07110">
    <property type="entry name" value="EthD"/>
    <property type="match status" value="1"/>
</dbReference>
<gene>
    <name evidence="2" type="ORF">Mth01_03000</name>
</gene>
<accession>A0A8J3R2V1</accession>
<reference evidence="2" key="1">
    <citation type="submission" date="2021-01" db="EMBL/GenBank/DDBJ databases">
        <title>Whole genome shotgun sequence of Sphaerimonospora thailandensis NBRC 107569.</title>
        <authorList>
            <person name="Komaki H."/>
            <person name="Tamura T."/>
        </authorList>
    </citation>
    <scope>NUCLEOTIDE SEQUENCE</scope>
    <source>
        <strain evidence="2">NBRC 107569</strain>
    </source>
</reference>
<organism evidence="2 3">
    <name type="scientific">Sphaerimonospora thailandensis</name>
    <dbReference type="NCBI Taxonomy" id="795644"/>
    <lineage>
        <taxon>Bacteria</taxon>
        <taxon>Bacillati</taxon>
        <taxon>Actinomycetota</taxon>
        <taxon>Actinomycetes</taxon>
        <taxon>Streptosporangiales</taxon>
        <taxon>Streptosporangiaceae</taxon>
        <taxon>Sphaerimonospora</taxon>
    </lineage>
</organism>
<feature type="domain" description="EthD" evidence="1">
    <location>
        <begin position="11"/>
        <end position="104"/>
    </location>
</feature>
<dbReference type="RefSeq" id="WP_204010018.1">
    <property type="nucleotide sequence ID" value="NZ_BOOG01000004.1"/>
</dbReference>
<sequence>MPKLIGLFRRKDGLTPAEFRDYYENHHAPFAVSLFGHLFAGYTRSYVDHGDGQPAPGRRAPEFDVVTEIVFADEAAMEAMFAMSAANPEVREAIAADEAAFMDRDATRLLIVKDHTISLLEHSVRPGMDR</sequence>
<evidence type="ECO:0000313" key="3">
    <source>
        <dbReference type="Proteomes" id="UP000610966"/>
    </source>
</evidence>
<evidence type="ECO:0000313" key="2">
    <source>
        <dbReference type="EMBL" id="GIH68047.1"/>
    </source>
</evidence>
<dbReference type="Proteomes" id="UP000610966">
    <property type="component" value="Unassembled WGS sequence"/>
</dbReference>
<dbReference type="GO" id="GO:0016491">
    <property type="term" value="F:oxidoreductase activity"/>
    <property type="evidence" value="ECO:0007669"/>
    <property type="project" value="InterPro"/>
</dbReference>
<dbReference type="InterPro" id="IPR009799">
    <property type="entry name" value="EthD_dom"/>
</dbReference>
<keyword evidence="3" id="KW-1185">Reference proteome</keyword>
<evidence type="ECO:0000259" key="1">
    <source>
        <dbReference type="Pfam" id="PF07110"/>
    </source>
</evidence>
<comment type="caution">
    <text evidence="2">The sequence shown here is derived from an EMBL/GenBank/DDBJ whole genome shotgun (WGS) entry which is preliminary data.</text>
</comment>
<dbReference type="EMBL" id="BOOG01000004">
    <property type="protein sequence ID" value="GIH68047.1"/>
    <property type="molecule type" value="Genomic_DNA"/>
</dbReference>